<protein>
    <submittedName>
        <fullName evidence="3">Tail fiber domain-containing protein</fullName>
    </submittedName>
</protein>
<accession>A0A552H4C2</accession>
<keyword evidence="1" id="KW-0175">Coiled coil</keyword>
<dbReference type="Pfam" id="PF13884">
    <property type="entry name" value="Peptidase_S74"/>
    <property type="match status" value="1"/>
</dbReference>
<evidence type="ECO:0000313" key="3">
    <source>
        <dbReference type="EMBL" id="TRU66073.1"/>
    </source>
</evidence>
<reference evidence="3 4" key="1">
    <citation type="submission" date="2019-01" db="EMBL/GenBank/DDBJ databases">
        <title>Coherence of Microcystis species and biogeography revealed through population genomics.</title>
        <authorList>
            <person name="Perez-Carrascal O.M."/>
            <person name="Terrat Y."/>
            <person name="Giani A."/>
            <person name="Fortin N."/>
            <person name="Tromas N."/>
            <person name="Shapiro B.J."/>
        </authorList>
    </citation>
    <scope>NUCLEOTIDE SEQUENCE [LARGE SCALE GENOMIC DNA]</scope>
    <source>
        <strain evidence="3">Mv_BB_P_19951000_S68D</strain>
    </source>
</reference>
<feature type="coiled-coil region" evidence="1">
    <location>
        <begin position="330"/>
        <end position="364"/>
    </location>
</feature>
<dbReference type="Proteomes" id="UP000320674">
    <property type="component" value="Unassembled WGS sequence"/>
</dbReference>
<evidence type="ECO:0000313" key="4">
    <source>
        <dbReference type="Proteomes" id="UP000320674"/>
    </source>
</evidence>
<evidence type="ECO:0000256" key="1">
    <source>
        <dbReference type="SAM" id="Coils"/>
    </source>
</evidence>
<comment type="caution">
    <text evidence="3">The sequence shown here is derived from an EMBL/GenBank/DDBJ whole genome shotgun (WGS) entry which is preliminary data.</text>
</comment>
<dbReference type="PROSITE" id="PS51688">
    <property type="entry name" value="ICA"/>
    <property type="match status" value="1"/>
</dbReference>
<organism evidence="3 4">
    <name type="scientific">Microcystis viridis Mv_BB_P_19951000_S68D</name>
    <dbReference type="NCBI Taxonomy" id="2486270"/>
    <lineage>
        <taxon>Bacteria</taxon>
        <taxon>Bacillati</taxon>
        <taxon>Cyanobacteriota</taxon>
        <taxon>Cyanophyceae</taxon>
        <taxon>Oscillatoriophycideae</taxon>
        <taxon>Chroococcales</taxon>
        <taxon>Microcystaceae</taxon>
        <taxon>Microcystis</taxon>
    </lineage>
</organism>
<gene>
    <name evidence="3" type="ORF">EWV77_25145</name>
</gene>
<evidence type="ECO:0000259" key="2">
    <source>
        <dbReference type="PROSITE" id="PS51688"/>
    </source>
</evidence>
<feature type="domain" description="Peptidase S74" evidence="2">
    <location>
        <begin position="256"/>
        <end position="351"/>
    </location>
</feature>
<name>A0A552H4C2_MICVR</name>
<proteinExistence type="predicted"/>
<dbReference type="InterPro" id="IPR030392">
    <property type="entry name" value="S74_ICA"/>
</dbReference>
<dbReference type="EMBL" id="SFAZ01000352">
    <property type="protein sequence ID" value="TRU66073.1"/>
    <property type="molecule type" value="Genomic_DNA"/>
</dbReference>
<sequence>MTWQIDDDLYVTGKTGLGIDNPQERLEVDGKIKTTDLQASGIVQALSFQGDGSNLTGVVKKAGDTITGALTVQNNLTVTGNVGIATTVAPTERLEVNGNVKANFFLGDGSSLTGVVKNLDSVVKKVGDTMTGALTINQGTQSSFGGHLFLSKIDGSPGRGRWHINIAPNNALNFVETGIADYRLTIAPGGNVGIGTNPMATLHIKQTANNSGIRLDEFGSSRYFNIAYEGQGNIHFYHQNTIGQWMGPDGTWKHNSDISLKKDISSMNNILDKVIQLNPVHFTWKDSNLSNIGFIAQEVQQIFPELVSSVNRNGDNLKGLSYDSFGVIAIAAIKEMKSKYDQEIKILQEQIKILQEQIAKILTEKSKL</sequence>
<dbReference type="AlphaFoldDB" id="A0A552H4C2"/>